<dbReference type="OrthoDB" id="5835829at2759"/>
<organism evidence="6 7">
    <name type="scientific">Hermetia illucens</name>
    <name type="common">Black soldier fly</name>
    <dbReference type="NCBI Taxonomy" id="343691"/>
    <lineage>
        <taxon>Eukaryota</taxon>
        <taxon>Metazoa</taxon>
        <taxon>Ecdysozoa</taxon>
        <taxon>Arthropoda</taxon>
        <taxon>Hexapoda</taxon>
        <taxon>Insecta</taxon>
        <taxon>Pterygota</taxon>
        <taxon>Neoptera</taxon>
        <taxon>Endopterygota</taxon>
        <taxon>Diptera</taxon>
        <taxon>Brachycera</taxon>
        <taxon>Stratiomyomorpha</taxon>
        <taxon>Stratiomyidae</taxon>
        <taxon>Hermetiinae</taxon>
        <taxon>Hermetia</taxon>
    </lineage>
</organism>
<dbReference type="FunFam" id="3.40.50.2000:FF:000021">
    <property type="entry name" value="UDP-glucuronosyltransferase"/>
    <property type="match status" value="1"/>
</dbReference>
<comment type="similarity">
    <text evidence="1 4">Belongs to the UDP-glycosyltransferase family.</text>
</comment>
<dbReference type="PANTHER" id="PTHR48043">
    <property type="entry name" value="EG:EG0003.4 PROTEIN-RELATED"/>
    <property type="match status" value="1"/>
</dbReference>
<dbReference type="EC" id="2.4.1.17" evidence="5"/>
<dbReference type="InterPro" id="IPR002213">
    <property type="entry name" value="UDP_glucos_trans"/>
</dbReference>
<dbReference type="AlphaFoldDB" id="A0A7R8UUH1"/>
<name>A0A7R8UUH1_HERIL</name>
<accession>A0A7R8UUH1</accession>
<dbReference type="InParanoid" id="A0A7R8UUH1"/>
<keyword evidence="7" id="KW-1185">Reference proteome</keyword>
<evidence type="ECO:0000313" key="6">
    <source>
        <dbReference type="EMBL" id="CAD7086885.1"/>
    </source>
</evidence>
<comment type="catalytic activity">
    <reaction evidence="5">
        <text>glucuronate acceptor + UDP-alpha-D-glucuronate = acceptor beta-D-glucuronoside + UDP + H(+)</text>
        <dbReference type="Rhea" id="RHEA:21032"/>
        <dbReference type="ChEBI" id="CHEBI:15378"/>
        <dbReference type="ChEBI" id="CHEBI:58052"/>
        <dbReference type="ChEBI" id="CHEBI:58223"/>
        <dbReference type="ChEBI" id="CHEBI:132367"/>
        <dbReference type="ChEBI" id="CHEBI:132368"/>
        <dbReference type="EC" id="2.4.1.17"/>
    </reaction>
</comment>
<dbReference type="InterPro" id="IPR035595">
    <property type="entry name" value="UDP_glycos_trans_CS"/>
</dbReference>
<dbReference type="InterPro" id="IPR050271">
    <property type="entry name" value="UDP-glycosyltransferase"/>
</dbReference>
<dbReference type="Proteomes" id="UP000594454">
    <property type="component" value="Chromosome 4"/>
</dbReference>
<sequence length="521" mass="59201">MQILETLFRMRSTIGILLLVSIGTTWSADILMVTMGGTKSHKIPFWELARGLISRGHNVTFLSGFPADFSLSGLEEITPSHLVEYIQNYTNWDLLGRRMSGEMPITVWDTIRYAFESCEAMYNDAETKEMLYRSFDLTILDGAFPECALGLVYKFKTPFMYINTVGFHVGSMSTAGNPTPFSVTPAFFSSFTDTMNLFQRALNTGMHIMANLMHVVVVFGLERILRRQISSDVPGIYEMSRNVSFILQNGHATVSYPRPLLPNIAEIACIHCKPAGALPSELEHFINGAGETGFIYVSMGSSVKAANMPEHLRRLLVQTFARLPYRVLWKWEGSTAGMHDLTPNVMLSRWLPQQDILGHRKLRAFVTHGGLLSMYETVYHGSPVVTMPVFCDHDSNAAKAEVDGYAIKLQLETLTSDKLYKAIIKVIHDPRYRQAAKKRQRLLLDQRSSPLDTAIYWTEYVLRHNGAYHLQTPGRNLSWIQYYLIDVFLLYVGLATLFLYLFRKLVRHELIATLQKKEKIN</sequence>
<dbReference type="OMA" id="WKYEGSA"/>
<dbReference type="CDD" id="cd03784">
    <property type="entry name" value="GT1_Gtf-like"/>
    <property type="match status" value="1"/>
</dbReference>
<dbReference type="FunCoup" id="A0A7R8UUH1">
    <property type="interactions" value="4"/>
</dbReference>
<evidence type="ECO:0000256" key="2">
    <source>
        <dbReference type="ARBA" id="ARBA00022676"/>
    </source>
</evidence>
<evidence type="ECO:0000256" key="3">
    <source>
        <dbReference type="ARBA" id="ARBA00022679"/>
    </source>
</evidence>
<evidence type="ECO:0000256" key="1">
    <source>
        <dbReference type="ARBA" id="ARBA00009995"/>
    </source>
</evidence>
<dbReference type="GO" id="GO:0016020">
    <property type="term" value="C:membrane"/>
    <property type="evidence" value="ECO:0007669"/>
    <property type="project" value="UniProtKB-SubCell"/>
</dbReference>
<keyword evidence="5" id="KW-0472">Membrane</keyword>
<comment type="subcellular location">
    <subcellularLocation>
        <location evidence="5">Membrane</location>
        <topology evidence="5">Single-pass membrane protein</topology>
    </subcellularLocation>
</comment>
<dbReference type="Gene3D" id="3.40.50.2000">
    <property type="entry name" value="Glycogen Phosphorylase B"/>
    <property type="match status" value="2"/>
</dbReference>
<proteinExistence type="inferred from homology"/>
<keyword evidence="2 4" id="KW-0328">Glycosyltransferase</keyword>
<dbReference type="EMBL" id="LR899012">
    <property type="protein sequence ID" value="CAD7086885.1"/>
    <property type="molecule type" value="Genomic_DNA"/>
</dbReference>
<reference evidence="6 7" key="1">
    <citation type="submission" date="2020-11" db="EMBL/GenBank/DDBJ databases">
        <authorList>
            <person name="Wallbank WR R."/>
            <person name="Pardo Diaz C."/>
            <person name="Kozak K."/>
            <person name="Martin S."/>
            <person name="Jiggins C."/>
            <person name="Moest M."/>
            <person name="Warren A I."/>
            <person name="Generalovic N T."/>
            <person name="Byers J.R.P. K."/>
            <person name="Montejo-Kovacevich G."/>
            <person name="Yen C E."/>
        </authorList>
    </citation>
    <scope>NUCLEOTIDE SEQUENCE [LARGE SCALE GENOMIC DNA]</scope>
</reference>
<dbReference type="Pfam" id="PF00201">
    <property type="entry name" value="UDPGT"/>
    <property type="match status" value="1"/>
</dbReference>
<evidence type="ECO:0000256" key="4">
    <source>
        <dbReference type="RuleBase" id="RU003718"/>
    </source>
</evidence>
<keyword evidence="3 4" id="KW-0808">Transferase</keyword>
<dbReference type="SUPFAM" id="SSF53756">
    <property type="entry name" value="UDP-Glycosyltransferase/glycogen phosphorylase"/>
    <property type="match status" value="1"/>
</dbReference>
<keyword evidence="5" id="KW-1133">Transmembrane helix</keyword>
<gene>
    <name evidence="6" type="ORF">HERILL_LOCUS9625</name>
</gene>
<evidence type="ECO:0000313" key="7">
    <source>
        <dbReference type="Proteomes" id="UP000594454"/>
    </source>
</evidence>
<protein>
    <recommendedName>
        <fullName evidence="5">UDP-glucuronosyltransferase</fullName>
        <ecNumber evidence="5">2.4.1.17</ecNumber>
    </recommendedName>
</protein>
<evidence type="ECO:0000256" key="5">
    <source>
        <dbReference type="RuleBase" id="RU362059"/>
    </source>
</evidence>
<feature type="transmembrane region" description="Helical" evidence="5">
    <location>
        <begin position="479"/>
        <end position="502"/>
    </location>
</feature>
<dbReference type="GO" id="GO:0015020">
    <property type="term" value="F:glucuronosyltransferase activity"/>
    <property type="evidence" value="ECO:0007669"/>
    <property type="project" value="UniProtKB-EC"/>
</dbReference>
<dbReference type="PANTHER" id="PTHR48043:SF27">
    <property type="entry name" value="UDP-GLUCURONOSYLTRANSFERASE"/>
    <property type="match status" value="1"/>
</dbReference>
<keyword evidence="5" id="KW-0812">Transmembrane</keyword>
<dbReference type="PROSITE" id="PS00375">
    <property type="entry name" value="UDPGT"/>
    <property type="match status" value="1"/>
</dbReference>